<dbReference type="EMBL" id="CP111022">
    <property type="protein sequence ID" value="WAR18835.1"/>
    <property type="molecule type" value="Genomic_DNA"/>
</dbReference>
<evidence type="ECO:0000313" key="1">
    <source>
        <dbReference type="EMBL" id="WAR18835.1"/>
    </source>
</evidence>
<name>A0ABY7F9S9_MYAAR</name>
<reference evidence="1" key="1">
    <citation type="submission" date="2022-11" db="EMBL/GenBank/DDBJ databases">
        <title>Centuries of genome instability and evolution in soft-shell clam transmissible cancer (bioRxiv).</title>
        <authorList>
            <person name="Hart S.F.M."/>
            <person name="Yonemitsu M.A."/>
            <person name="Giersch R.M."/>
            <person name="Beal B.F."/>
            <person name="Arriagada G."/>
            <person name="Davis B.W."/>
            <person name="Ostrander E.A."/>
            <person name="Goff S.P."/>
            <person name="Metzger M.J."/>
        </authorList>
    </citation>
    <scope>NUCLEOTIDE SEQUENCE</scope>
    <source>
        <strain evidence="1">MELC-2E11</strain>
        <tissue evidence="1">Siphon/mantle</tissue>
    </source>
</reference>
<dbReference type="Proteomes" id="UP001164746">
    <property type="component" value="Chromosome 11"/>
</dbReference>
<protein>
    <submittedName>
        <fullName evidence="1">Uncharacterized protein</fullName>
    </submittedName>
</protein>
<proteinExistence type="predicted"/>
<gene>
    <name evidence="1" type="ORF">MAR_000673</name>
</gene>
<accession>A0ABY7F9S9</accession>
<feature type="non-terminal residue" evidence="1">
    <location>
        <position position="83"/>
    </location>
</feature>
<sequence length="83" mass="9299">EPLARSEFLEVKGTLMVSLLLENFKRAGDLYHLTRSAVLQARAGDEEAEMFVIQHKEAASGKRCPVEVSAERLESLQLFARLP</sequence>
<organism evidence="1 2">
    <name type="scientific">Mya arenaria</name>
    <name type="common">Soft-shell clam</name>
    <dbReference type="NCBI Taxonomy" id="6604"/>
    <lineage>
        <taxon>Eukaryota</taxon>
        <taxon>Metazoa</taxon>
        <taxon>Spiralia</taxon>
        <taxon>Lophotrochozoa</taxon>
        <taxon>Mollusca</taxon>
        <taxon>Bivalvia</taxon>
        <taxon>Autobranchia</taxon>
        <taxon>Heteroconchia</taxon>
        <taxon>Euheterodonta</taxon>
        <taxon>Imparidentia</taxon>
        <taxon>Neoheterodontei</taxon>
        <taxon>Myida</taxon>
        <taxon>Myoidea</taxon>
        <taxon>Myidae</taxon>
        <taxon>Mya</taxon>
    </lineage>
</organism>
<keyword evidence="2" id="KW-1185">Reference proteome</keyword>
<evidence type="ECO:0000313" key="2">
    <source>
        <dbReference type="Proteomes" id="UP001164746"/>
    </source>
</evidence>